<name>A0A4Y5JX81_9CAUD</name>
<dbReference type="EMBL" id="MK797984">
    <property type="protein sequence ID" value="QCG75993.1"/>
    <property type="molecule type" value="Genomic_DNA"/>
</dbReference>
<dbReference type="Proteomes" id="UP000316733">
    <property type="component" value="Segment"/>
</dbReference>
<evidence type="ECO:0000313" key="2">
    <source>
        <dbReference type="Proteomes" id="UP000316733"/>
    </source>
</evidence>
<reference evidence="2" key="1">
    <citation type="journal article" date="2020" name="bioRxiv">
        <title>Integrative omics analysis of Pseudomonas aeruginosa virus PA5oct highlights the molecular complexity of jumbo phages.</title>
        <authorList>
            <person name="Lood C."/>
            <person name="Danis-Wlodarczyk K."/>
            <person name="Blasdel B.G."/>
            <person name="Jang H.B."/>
            <person name="Vandenheuvel D."/>
            <person name="Briers Y."/>
            <person name="Noben J.-P."/>
            <person name="van Noort V."/>
            <person name="Drulis-Kawa Z."/>
            <person name="Lavigne R."/>
        </authorList>
    </citation>
    <scope>NUCLEOTIDE SEQUENCE [LARGE SCALE GENOMIC DNA]</scope>
</reference>
<proteinExistence type="predicted"/>
<organism evidence="1 2">
    <name type="scientific">Pseudomonas phage vB_PaeM_PA5oct</name>
    <dbReference type="NCBI Taxonomy" id="2163605"/>
    <lineage>
        <taxon>Viruses</taxon>
        <taxon>Duplodnaviria</taxon>
        <taxon>Heunggongvirae</taxon>
        <taxon>Uroviricota</taxon>
        <taxon>Caudoviricetes</taxon>
        <taxon>Arenbergviridae</taxon>
        <taxon>Wroclawvirus</taxon>
        <taxon>Wroclawvirus PA5oct</taxon>
    </lineage>
</organism>
<accession>A0A4Y5JX81</accession>
<sequence length="61" mass="7284">MNIFKISVLSYETMQLDTLLRYITIPQHVPIKTVSIVYLNDSKFEVYIIFDNMNYIILTHE</sequence>
<evidence type="ECO:0000313" key="1">
    <source>
        <dbReference type="EMBL" id="QCG75993.1"/>
    </source>
</evidence>
<keyword evidence="2" id="KW-1185">Reference proteome</keyword>
<protein>
    <submittedName>
        <fullName evidence="1">Uncharacterized protein</fullName>
    </submittedName>
</protein>
<gene>
    <name evidence="1" type="ORF">EST35_0111</name>
</gene>